<dbReference type="RefSeq" id="WP_222877049.1">
    <property type="nucleotide sequence ID" value="NZ_AP023361.1"/>
</dbReference>
<evidence type="ECO:0000313" key="3">
    <source>
        <dbReference type="Proteomes" id="UP000515317"/>
    </source>
</evidence>
<reference evidence="2 3" key="1">
    <citation type="submission" date="2020-08" db="EMBL/GenBank/DDBJ databases">
        <title>Genome sequence of Rhizobiales bacterium strain IZ6.</title>
        <authorList>
            <person name="Nakai R."/>
            <person name="Naganuma T."/>
        </authorList>
    </citation>
    <scope>NUCLEOTIDE SEQUENCE [LARGE SCALE GENOMIC DNA]</scope>
    <source>
        <strain evidence="2 3">IZ6</strain>
    </source>
</reference>
<dbReference type="KEGG" id="tso:IZ6_11560"/>
<protein>
    <recommendedName>
        <fullName evidence="1">Transcription regulator PadR N-terminal domain-containing protein</fullName>
    </recommendedName>
</protein>
<dbReference type="AlphaFoldDB" id="A0A6S6QTM0"/>
<proteinExistence type="predicted"/>
<gene>
    <name evidence="2" type="ORF">IZ6_11560</name>
</gene>
<dbReference type="SUPFAM" id="SSF46785">
    <property type="entry name" value="Winged helix' DNA-binding domain"/>
    <property type="match status" value="1"/>
</dbReference>
<evidence type="ECO:0000313" key="2">
    <source>
        <dbReference type="EMBL" id="BCJ90421.1"/>
    </source>
</evidence>
<dbReference type="Proteomes" id="UP000515317">
    <property type="component" value="Chromosome"/>
</dbReference>
<feature type="domain" description="Transcription regulator PadR N-terminal" evidence="1">
    <location>
        <begin position="8"/>
        <end position="80"/>
    </location>
</feature>
<dbReference type="InterPro" id="IPR005149">
    <property type="entry name" value="Tscrpt_reg_PadR_N"/>
</dbReference>
<sequence length="195" mass="21371">MNIRTICLAILAHGEASGYDLKKHWEDGPFFHLGGASFGSIYPALARLEQEGLVASREETQPGKPPRRVYSLTAAGSKAFIEDMSAAPEPDVFRSHFGIIALCAPFLSRETVARAIDERLAQQRAEVSTLEPLVESERHSTSGWLVDWGVTQFKNEIAFIEKNRSRLEALAGTAKPGEHLPVCALHDTDTQTAAE</sequence>
<dbReference type="InterPro" id="IPR036388">
    <property type="entry name" value="WH-like_DNA-bd_sf"/>
</dbReference>
<dbReference type="PANTHER" id="PTHR43252">
    <property type="entry name" value="TRANSCRIPTIONAL REGULATOR YQJI"/>
    <property type="match status" value="1"/>
</dbReference>
<accession>A0A6S6QTM0</accession>
<dbReference type="EMBL" id="AP023361">
    <property type="protein sequence ID" value="BCJ90421.1"/>
    <property type="molecule type" value="Genomic_DNA"/>
</dbReference>
<dbReference type="PANTHER" id="PTHR43252:SF6">
    <property type="entry name" value="NEGATIVE TRANSCRIPTION REGULATOR PADR"/>
    <property type="match status" value="1"/>
</dbReference>
<evidence type="ECO:0000259" key="1">
    <source>
        <dbReference type="Pfam" id="PF03551"/>
    </source>
</evidence>
<dbReference type="Gene3D" id="1.10.10.10">
    <property type="entry name" value="Winged helix-like DNA-binding domain superfamily/Winged helix DNA-binding domain"/>
    <property type="match status" value="1"/>
</dbReference>
<name>A0A6S6QTM0_9HYPH</name>
<dbReference type="InterPro" id="IPR036390">
    <property type="entry name" value="WH_DNA-bd_sf"/>
</dbReference>
<dbReference type="Pfam" id="PF03551">
    <property type="entry name" value="PadR"/>
    <property type="match status" value="1"/>
</dbReference>
<keyword evidence="3" id="KW-1185">Reference proteome</keyword>
<organism evidence="2 3">
    <name type="scientific">Terrihabitans soli</name>
    <dbReference type="NCBI Taxonomy" id="708113"/>
    <lineage>
        <taxon>Bacteria</taxon>
        <taxon>Pseudomonadati</taxon>
        <taxon>Pseudomonadota</taxon>
        <taxon>Alphaproteobacteria</taxon>
        <taxon>Hyphomicrobiales</taxon>
        <taxon>Terrihabitans</taxon>
    </lineage>
</organism>